<gene>
    <name evidence="1" type="ORF">K1F36_10215</name>
</gene>
<dbReference type="RefSeq" id="WP_220113716.1">
    <property type="nucleotide sequence ID" value="NZ_JAHZSV010000012.1"/>
</dbReference>
<accession>A0ABS7ERH9</accession>
<evidence type="ECO:0000313" key="1">
    <source>
        <dbReference type="EMBL" id="MBW8200203.1"/>
    </source>
</evidence>
<dbReference type="EMBL" id="JAHZSV010000012">
    <property type="protein sequence ID" value="MBW8200203.1"/>
    <property type="molecule type" value="Genomic_DNA"/>
</dbReference>
<proteinExistence type="predicted"/>
<dbReference type="PROSITE" id="PS51257">
    <property type="entry name" value="PROKAR_LIPOPROTEIN"/>
    <property type="match status" value="1"/>
</dbReference>
<organism evidence="1 2">
    <name type="scientific">Flagellimonas abyssi</name>
    <dbReference type="NCBI Taxonomy" id="2864871"/>
    <lineage>
        <taxon>Bacteria</taxon>
        <taxon>Pseudomonadati</taxon>
        <taxon>Bacteroidota</taxon>
        <taxon>Flavobacteriia</taxon>
        <taxon>Flavobacteriales</taxon>
        <taxon>Flavobacteriaceae</taxon>
        <taxon>Flagellimonas</taxon>
    </lineage>
</organism>
<comment type="caution">
    <text evidence="1">The sequence shown here is derived from an EMBL/GenBank/DDBJ whole genome shotgun (WGS) entry which is preliminary data.</text>
</comment>
<name>A0ABS7ERH9_9FLAO</name>
<reference evidence="1 2" key="1">
    <citation type="submission" date="2021-08" db="EMBL/GenBank/DDBJ databases">
        <title>Muricauda profundi sp. nov., a marine bacterium isolated from deep seawater of the Mariana Trench.</title>
        <authorList>
            <person name="Wei Y."/>
        </authorList>
    </citation>
    <scope>NUCLEOTIDE SEQUENCE [LARGE SCALE GENOMIC DNA]</scope>
    <source>
        <strain evidence="1 2">W52</strain>
    </source>
</reference>
<protein>
    <recommendedName>
        <fullName evidence="3">Collagen-like protein</fullName>
    </recommendedName>
</protein>
<sequence>MKTNCVLLRKSTHHFLLILVLILFSCSGEDGETGPAGKDGKDGNANVFASDWIPIIWTWKNLETGNAILDIPVDNLESFTKNGGIVLMYYKNGTYSRILPYNFSENDHFDYVFGKFSENQNYQTKAFEGFRVFFDGQPITINIIQSETENYGIRYVLVPASIASTTGVSSNSSADYEKTMGLLRLNPN</sequence>
<evidence type="ECO:0008006" key="3">
    <source>
        <dbReference type="Google" id="ProtNLM"/>
    </source>
</evidence>
<keyword evidence="2" id="KW-1185">Reference proteome</keyword>
<evidence type="ECO:0000313" key="2">
    <source>
        <dbReference type="Proteomes" id="UP001196136"/>
    </source>
</evidence>
<dbReference type="Proteomes" id="UP001196136">
    <property type="component" value="Unassembled WGS sequence"/>
</dbReference>